<sequence>MSIRENLEKEKWLMVLSLLVAVLLWLFTAGERDGQIVLNVPLEYGNLSTDLAIVNHPPAQVEVTVAGPRILLLKLKRERMKITLDLRSAREGSTVFGGLERFVRLDRELRVTGLSPAIVEVKTAAAGRPQGK</sequence>
<dbReference type="Gene3D" id="2.170.120.30">
    <property type="match status" value="1"/>
</dbReference>
<dbReference type="EMBL" id="CP000698">
    <property type="protein sequence ID" value="ABQ26905.1"/>
    <property type="molecule type" value="Genomic_DNA"/>
</dbReference>
<protein>
    <recommendedName>
        <fullName evidence="4">YbbR-like domain-containing protein</fullName>
    </recommendedName>
</protein>
<organism evidence="2 3">
    <name type="scientific">Geotalea uraniireducens (strain Rf4)</name>
    <name type="common">Geobacter uraniireducens</name>
    <dbReference type="NCBI Taxonomy" id="351605"/>
    <lineage>
        <taxon>Bacteria</taxon>
        <taxon>Pseudomonadati</taxon>
        <taxon>Thermodesulfobacteriota</taxon>
        <taxon>Desulfuromonadia</taxon>
        <taxon>Geobacterales</taxon>
        <taxon>Geobacteraceae</taxon>
        <taxon>Geotalea</taxon>
    </lineage>
</organism>
<dbReference type="PANTHER" id="PTHR37804:SF1">
    <property type="entry name" value="CDAA REGULATORY PROTEIN CDAR"/>
    <property type="match status" value="1"/>
</dbReference>
<dbReference type="InterPro" id="IPR012505">
    <property type="entry name" value="YbbR"/>
</dbReference>
<reference evidence="2 3" key="1">
    <citation type="submission" date="2007-05" db="EMBL/GenBank/DDBJ databases">
        <title>Complete sequence of Geobacter uraniireducens Rf4.</title>
        <authorList>
            <consortium name="US DOE Joint Genome Institute"/>
            <person name="Copeland A."/>
            <person name="Lucas S."/>
            <person name="Lapidus A."/>
            <person name="Barry K."/>
            <person name="Detter J.C."/>
            <person name="Glavina del Rio T."/>
            <person name="Hammon N."/>
            <person name="Israni S."/>
            <person name="Dalin E."/>
            <person name="Tice H."/>
            <person name="Pitluck S."/>
            <person name="Chertkov O."/>
            <person name="Brettin T."/>
            <person name="Bruce D."/>
            <person name="Han C."/>
            <person name="Schmutz J."/>
            <person name="Larimer F."/>
            <person name="Land M."/>
            <person name="Hauser L."/>
            <person name="Kyrpides N."/>
            <person name="Mikhailova N."/>
            <person name="Shelobolina E."/>
            <person name="Aklujkar M."/>
            <person name="Lovley D."/>
            <person name="Richardson P."/>
        </authorList>
    </citation>
    <scope>NUCLEOTIDE SEQUENCE [LARGE SCALE GENOMIC DNA]</scope>
    <source>
        <strain evidence="2 3">Rf4</strain>
    </source>
</reference>
<dbReference type="AlphaFoldDB" id="A5G537"/>
<evidence type="ECO:0000256" key="1">
    <source>
        <dbReference type="SAM" id="Phobius"/>
    </source>
</evidence>
<dbReference type="Proteomes" id="UP000006695">
    <property type="component" value="Chromosome"/>
</dbReference>
<name>A5G537_GEOUR</name>
<accession>A5G537</accession>
<gene>
    <name evidence="2" type="ordered locus">Gura_2731</name>
</gene>
<dbReference type="PANTHER" id="PTHR37804">
    <property type="entry name" value="CDAA REGULATORY PROTEIN CDAR"/>
    <property type="match status" value="1"/>
</dbReference>
<dbReference type="InterPro" id="IPR053154">
    <property type="entry name" value="c-di-AMP_regulator"/>
</dbReference>
<feature type="transmembrane region" description="Helical" evidence="1">
    <location>
        <begin position="12"/>
        <end position="30"/>
    </location>
</feature>
<dbReference type="STRING" id="351605.Gura_2731"/>
<keyword evidence="3" id="KW-1185">Reference proteome</keyword>
<dbReference type="HOGENOM" id="CLU_157869_0_0_7"/>
<dbReference type="Pfam" id="PF07949">
    <property type="entry name" value="YbbR"/>
    <property type="match status" value="1"/>
</dbReference>
<keyword evidence="1" id="KW-0472">Membrane</keyword>
<keyword evidence="1" id="KW-0812">Transmembrane</keyword>
<dbReference type="KEGG" id="gur:Gura_2731"/>
<dbReference type="OrthoDB" id="5396700at2"/>
<dbReference type="RefSeq" id="WP_011939581.1">
    <property type="nucleotide sequence ID" value="NC_009483.1"/>
</dbReference>
<proteinExistence type="predicted"/>
<evidence type="ECO:0000313" key="3">
    <source>
        <dbReference type="Proteomes" id="UP000006695"/>
    </source>
</evidence>
<keyword evidence="1" id="KW-1133">Transmembrane helix</keyword>
<evidence type="ECO:0000313" key="2">
    <source>
        <dbReference type="EMBL" id="ABQ26905.1"/>
    </source>
</evidence>
<evidence type="ECO:0008006" key="4">
    <source>
        <dbReference type="Google" id="ProtNLM"/>
    </source>
</evidence>